<reference key="2">
    <citation type="submission" date="2011-08" db="EMBL/GenBank/DDBJ databases">
        <title>Genome sequence of Naumovozyma castellii.</title>
        <authorList>
            <person name="Gordon J.L."/>
            <person name="Armisen D."/>
            <person name="Proux-Wera E."/>
            <person name="OhEigeartaigh S.S."/>
            <person name="Byrne K.P."/>
            <person name="Wolfe K.H."/>
        </authorList>
    </citation>
    <scope>NUCLEOTIDE SEQUENCE</scope>
    <source>
        <strain>Type strain:CBS 4309</strain>
    </source>
</reference>
<keyword evidence="5" id="KW-0862">Zinc</keyword>
<protein>
    <recommendedName>
        <fullName evidence="7">Vacuolar protein-sorting-associated protein 36</fullName>
    </recommendedName>
    <alternativeName>
        <fullName evidence="7">ESCRT-II complex subunit VPS36</fullName>
    </alternativeName>
</protein>
<dbReference type="InterPro" id="IPR001876">
    <property type="entry name" value="Znf_RanBP2"/>
</dbReference>
<dbReference type="GO" id="GO:0043328">
    <property type="term" value="P:protein transport to vacuole involved in ubiquitin-dependent protein catabolic process via the multivesicular body sorting pathway"/>
    <property type="evidence" value="ECO:0007669"/>
    <property type="project" value="UniProtKB-UniRule"/>
</dbReference>
<dbReference type="InterPro" id="IPR036390">
    <property type="entry name" value="WH_DNA-bd_sf"/>
</dbReference>
<evidence type="ECO:0000256" key="3">
    <source>
        <dbReference type="ARBA" id="ARBA00022723"/>
    </source>
</evidence>
<dbReference type="KEGG" id="ncs:NCAS_0J01710"/>
<dbReference type="SUPFAM" id="SSF50729">
    <property type="entry name" value="PH domain-like"/>
    <property type="match status" value="1"/>
</dbReference>
<dbReference type="Proteomes" id="UP000001640">
    <property type="component" value="Chromosome 10"/>
</dbReference>
<dbReference type="InterPro" id="IPR036388">
    <property type="entry name" value="WH-like_DNA-bd_sf"/>
</dbReference>
<keyword evidence="4" id="KW-0863">Zinc-finger</keyword>
<keyword evidence="10" id="KW-1185">Reference proteome</keyword>
<keyword evidence="6 7" id="KW-0653">Protein transport</keyword>
<dbReference type="PANTHER" id="PTHR13128">
    <property type="entry name" value="VACUOLAR PROTEIN-SORTING-ASSOCIATED PROTEIN 36"/>
    <property type="match status" value="1"/>
</dbReference>
<reference evidence="9 10" key="1">
    <citation type="journal article" date="2011" name="Proc. Natl. Acad. Sci. U.S.A.">
        <title>Evolutionary erosion of yeast sex chromosomes by mating-type switching accidents.</title>
        <authorList>
            <person name="Gordon J.L."/>
            <person name="Armisen D."/>
            <person name="Proux-Wera E."/>
            <person name="Oheigeartaigh S.S."/>
            <person name="Byrne K.P."/>
            <person name="Wolfe K.H."/>
        </authorList>
    </citation>
    <scope>NUCLEOTIDE SEQUENCE [LARGE SCALE GENOMIC DNA]</scope>
    <source>
        <strain evidence="10">ATCC 76901 / BCRC 22586 / CBS 4309 / NBRC 1992 / NRRL Y-12630</strain>
    </source>
</reference>
<dbReference type="eggNOG" id="KOG2760">
    <property type="taxonomic scope" value="Eukaryota"/>
</dbReference>
<comment type="function">
    <text evidence="7">Component of the ESCRT-II complex (endosomal sorting complex required for transport II), which is required for multivesicular body (MVB) formation and sorting of endosomal cargo proteins into MVBs.</text>
</comment>
<keyword evidence="7" id="KW-0967">Endosome</keyword>
<dbReference type="Gene3D" id="1.10.10.10">
    <property type="entry name" value="Winged helix-like DNA-binding domain superfamily/Winged helix DNA-binding domain"/>
    <property type="match status" value="2"/>
</dbReference>
<comment type="similarity">
    <text evidence="1 7">Belongs to the VPS36 family.</text>
</comment>
<accession>G0VKW2</accession>
<dbReference type="SUPFAM" id="SSF90209">
    <property type="entry name" value="Ran binding protein zinc finger-like"/>
    <property type="match status" value="1"/>
</dbReference>
<dbReference type="InterPro" id="IPR037855">
    <property type="entry name" value="Vps36"/>
</dbReference>
<name>G0VKW2_NAUCA</name>
<comment type="subcellular location">
    <subcellularLocation>
        <location evidence="7">Cytoplasm</location>
    </subcellularLocation>
    <subcellularLocation>
        <location evidence="7">Endosome</location>
    </subcellularLocation>
</comment>
<organism evidence="9 10">
    <name type="scientific">Naumovozyma castellii</name>
    <name type="common">Yeast</name>
    <name type="synonym">Saccharomyces castellii</name>
    <dbReference type="NCBI Taxonomy" id="27288"/>
    <lineage>
        <taxon>Eukaryota</taxon>
        <taxon>Fungi</taxon>
        <taxon>Dikarya</taxon>
        <taxon>Ascomycota</taxon>
        <taxon>Saccharomycotina</taxon>
        <taxon>Saccharomycetes</taxon>
        <taxon>Saccharomycetales</taxon>
        <taxon>Saccharomycetaceae</taxon>
        <taxon>Naumovozyma</taxon>
    </lineage>
</organism>
<dbReference type="InParanoid" id="G0VKW2"/>
<dbReference type="InterPro" id="IPR031558">
    <property type="entry name" value="Vps36-NZF-N"/>
</dbReference>
<dbReference type="GO" id="GO:0032266">
    <property type="term" value="F:phosphatidylinositol-3-phosphate binding"/>
    <property type="evidence" value="ECO:0007669"/>
    <property type="project" value="UniProtKB-UniRule"/>
</dbReference>
<dbReference type="Pfam" id="PF04157">
    <property type="entry name" value="EAP30"/>
    <property type="match status" value="1"/>
</dbReference>
<dbReference type="PROSITE" id="PS51495">
    <property type="entry name" value="GLUE"/>
    <property type="match status" value="1"/>
</dbReference>
<dbReference type="InterPro" id="IPR011993">
    <property type="entry name" value="PH-like_dom_sf"/>
</dbReference>
<sequence length="553" mass="62984">MECWKFIECTESGQPILRENEKDILMDHSVGLYHGKLKIVNRQSGRVFLTSQRIIYIDDAKPTQNSLALELDDIKSIDYSSSFLKKSAKMIVFLKQQEQQKKDAKKDKNQASLTALVDEVTTWICPICMVTNESDQDLSKVPPVCINCGVSPDFNMIKSSLNISRNITSTTNKKSKDDKNNKEKNVCPACTFVNHSQIRNCEICGTRLPNANIRHNRSNESFKDSRINLILEKDQSSSSSMPPSVEFVQVSFRKSDGVLFTQATEKTLQIFNAKNNKIFNQNVKSINGVDVNANLPLLQTNLKKIGITSLERSRENQLLNNDILFNNALSDLNSLISLANNIERLYRSTKNSQQQTNSSSHRIAKKPALIIDREKFYNKELFLDEIAREIYDFAMSEFNETTTTTQNENIHIMVTLVDFYAIYNKSMRIGTGLISPLEMKEACQRFEKLGLNNLKLTRINNRVLCLSTKDSFNFVKSQILSTIDQNPGSDLLNLTNLINTPSTKTANNNKMETNNWTIGVIMEILQNCVDEGDLLIDEQISGIYYYMNTYWKV</sequence>
<dbReference type="GeneID" id="96905847"/>
<evidence type="ECO:0000313" key="9">
    <source>
        <dbReference type="EMBL" id="CCC72150.1"/>
    </source>
</evidence>
<evidence type="ECO:0000259" key="8">
    <source>
        <dbReference type="PROSITE" id="PS51495"/>
    </source>
</evidence>
<evidence type="ECO:0000256" key="4">
    <source>
        <dbReference type="ARBA" id="ARBA00022771"/>
    </source>
</evidence>
<dbReference type="OMA" id="RVCYVDH"/>
<evidence type="ECO:0000313" key="10">
    <source>
        <dbReference type="Proteomes" id="UP000001640"/>
    </source>
</evidence>
<dbReference type="GO" id="GO:0000814">
    <property type="term" value="C:ESCRT II complex"/>
    <property type="evidence" value="ECO:0007669"/>
    <property type="project" value="UniProtKB-UniRule"/>
</dbReference>
<dbReference type="SUPFAM" id="SSF46785">
    <property type="entry name" value="Winged helix' DNA-binding domain"/>
    <property type="match status" value="1"/>
</dbReference>
<evidence type="ECO:0000256" key="7">
    <source>
        <dbReference type="RuleBase" id="RU367095"/>
    </source>
</evidence>
<dbReference type="GO" id="GO:0031902">
    <property type="term" value="C:late endosome membrane"/>
    <property type="evidence" value="ECO:0007669"/>
    <property type="project" value="UniProtKB-UniRule"/>
</dbReference>
<dbReference type="GO" id="GO:0045053">
    <property type="term" value="P:protein retention in Golgi apparatus"/>
    <property type="evidence" value="ECO:0007669"/>
    <property type="project" value="EnsemblFungi"/>
</dbReference>
<dbReference type="CDD" id="cd13227">
    <property type="entry name" value="PH-GRAM-like_Vps36"/>
    <property type="match status" value="1"/>
</dbReference>
<dbReference type="HOGENOM" id="CLU_015433_2_1_1"/>
<dbReference type="InterPro" id="IPR040608">
    <property type="entry name" value="Snf8/Vps36"/>
</dbReference>
<dbReference type="Gene3D" id="2.30.29.30">
    <property type="entry name" value="Pleckstrin-homology domain (PH domain)/Phosphotyrosine-binding domain (PTB)"/>
    <property type="match status" value="2"/>
</dbReference>
<dbReference type="Pfam" id="PF16988">
    <property type="entry name" value="Vps36-NZF-N"/>
    <property type="match status" value="1"/>
</dbReference>
<keyword evidence="2 7" id="KW-0813">Transport</keyword>
<dbReference type="GO" id="GO:0016236">
    <property type="term" value="P:macroautophagy"/>
    <property type="evidence" value="ECO:0007669"/>
    <property type="project" value="EnsemblFungi"/>
</dbReference>
<evidence type="ECO:0000256" key="2">
    <source>
        <dbReference type="ARBA" id="ARBA00022448"/>
    </source>
</evidence>
<dbReference type="PANTHER" id="PTHR13128:SF12">
    <property type="entry name" value="VACUOLAR PROTEIN-SORTING-ASSOCIATED PROTEIN 36"/>
    <property type="match status" value="1"/>
</dbReference>
<dbReference type="SMART" id="SM00547">
    <property type="entry name" value="ZnF_RBZ"/>
    <property type="match status" value="2"/>
</dbReference>
<dbReference type="GO" id="GO:1904669">
    <property type="term" value="P:ATP export"/>
    <property type="evidence" value="ECO:0007669"/>
    <property type="project" value="EnsemblFungi"/>
</dbReference>
<keyword evidence="7" id="KW-0963">Cytoplasm</keyword>
<comment type="subunit">
    <text evidence="7">Component of the endosomal sorting complex required for transport II (ESCRT-II).</text>
</comment>
<dbReference type="FunCoup" id="G0VKW2">
    <property type="interactions" value="100"/>
</dbReference>
<dbReference type="GO" id="GO:0043130">
    <property type="term" value="F:ubiquitin binding"/>
    <property type="evidence" value="ECO:0007669"/>
    <property type="project" value="UniProtKB-UniRule"/>
</dbReference>
<evidence type="ECO:0000256" key="1">
    <source>
        <dbReference type="ARBA" id="ARBA00009697"/>
    </source>
</evidence>
<evidence type="ECO:0000256" key="6">
    <source>
        <dbReference type="ARBA" id="ARBA00022927"/>
    </source>
</evidence>
<dbReference type="OrthoDB" id="271448at2759"/>
<evidence type="ECO:0000256" key="5">
    <source>
        <dbReference type="ARBA" id="ARBA00022833"/>
    </source>
</evidence>
<gene>
    <name evidence="9" type="primary">NCAS0J01710</name>
    <name evidence="9" type="ordered locus">NCAS_0J01710</name>
</gene>
<dbReference type="GO" id="GO:0000122">
    <property type="term" value="P:negative regulation of transcription by RNA polymerase II"/>
    <property type="evidence" value="ECO:0007669"/>
    <property type="project" value="EnsemblFungi"/>
</dbReference>
<proteinExistence type="inferred from homology"/>
<dbReference type="InterPro" id="IPR036443">
    <property type="entry name" value="Znf_RanBP2_sf"/>
</dbReference>
<dbReference type="GO" id="GO:0032258">
    <property type="term" value="P:cytoplasm to vacuole targeting by the Cvt pathway"/>
    <property type="evidence" value="ECO:0007669"/>
    <property type="project" value="EnsemblFungi"/>
</dbReference>
<dbReference type="GO" id="GO:0008270">
    <property type="term" value="F:zinc ion binding"/>
    <property type="evidence" value="ECO:0007669"/>
    <property type="project" value="UniProtKB-KW"/>
</dbReference>
<dbReference type="EMBL" id="HE576761">
    <property type="protein sequence ID" value="CCC72150.1"/>
    <property type="molecule type" value="Genomic_DNA"/>
</dbReference>
<dbReference type="Pfam" id="PF11605">
    <property type="entry name" value="Vps36_ESCRT-II"/>
    <property type="match status" value="1"/>
</dbReference>
<dbReference type="STRING" id="1064592.G0VKW2"/>
<dbReference type="AlphaFoldDB" id="G0VKW2"/>
<dbReference type="InterPro" id="IPR021648">
    <property type="entry name" value="GLUE_dom"/>
</dbReference>
<feature type="domain" description="GLUE N-terminal" evidence="8">
    <location>
        <begin position="7"/>
        <end position="280"/>
    </location>
</feature>
<keyword evidence="3" id="KW-0479">Metal-binding</keyword>
<dbReference type="RefSeq" id="XP_003678488.1">
    <property type="nucleotide sequence ID" value="XM_003678440.1"/>
</dbReference>